<evidence type="ECO:0000256" key="3">
    <source>
        <dbReference type="ARBA" id="ARBA00022676"/>
    </source>
</evidence>
<comment type="subcellular location">
    <subcellularLocation>
        <location evidence="1">Cell membrane</location>
    </subcellularLocation>
</comment>
<feature type="domain" description="Glycosyltransferase 2-like" evidence="6">
    <location>
        <begin position="21"/>
        <end position="98"/>
    </location>
</feature>
<evidence type="ECO:0000259" key="6">
    <source>
        <dbReference type="Pfam" id="PF00535"/>
    </source>
</evidence>
<dbReference type="PANTHER" id="PTHR43646:SF2">
    <property type="entry name" value="GLYCOSYLTRANSFERASE 2-LIKE DOMAIN-CONTAINING PROTEIN"/>
    <property type="match status" value="1"/>
</dbReference>
<keyword evidence="4 7" id="KW-0808">Transferase</keyword>
<comment type="caution">
    <text evidence="7">The sequence shown here is derived from an EMBL/GenBank/DDBJ whole genome shotgun (WGS) entry which is preliminary data.</text>
</comment>
<keyword evidence="5" id="KW-0472">Membrane</keyword>
<dbReference type="PANTHER" id="PTHR43646">
    <property type="entry name" value="GLYCOSYLTRANSFERASE"/>
    <property type="match status" value="1"/>
</dbReference>
<evidence type="ECO:0000313" key="7">
    <source>
        <dbReference type="EMBL" id="RRD33794.1"/>
    </source>
</evidence>
<evidence type="ECO:0000256" key="1">
    <source>
        <dbReference type="ARBA" id="ARBA00004236"/>
    </source>
</evidence>
<proteinExistence type="predicted"/>
<evidence type="ECO:0000256" key="4">
    <source>
        <dbReference type="ARBA" id="ARBA00022679"/>
    </source>
</evidence>
<dbReference type="Pfam" id="PF00535">
    <property type="entry name" value="Glycos_transf_2"/>
    <property type="match status" value="1"/>
</dbReference>
<dbReference type="GO" id="GO:0005886">
    <property type="term" value="C:plasma membrane"/>
    <property type="evidence" value="ECO:0007669"/>
    <property type="project" value="UniProtKB-SubCell"/>
</dbReference>
<dbReference type="InterPro" id="IPR029044">
    <property type="entry name" value="Nucleotide-diphossugar_trans"/>
</dbReference>
<accession>A0A3P1VHU1</accession>
<dbReference type="InterPro" id="IPR001173">
    <property type="entry name" value="Glyco_trans_2-like"/>
</dbReference>
<dbReference type="EMBL" id="RQZD01000083">
    <property type="protein sequence ID" value="RRD33794.1"/>
    <property type="molecule type" value="Genomic_DNA"/>
</dbReference>
<dbReference type="SUPFAM" id="SSF53448">
    <property type="entry name" value="Nucleotide-diphospho-sugar transferases"/>
    <property type="match status" value="1"/>
</dbReference>
<sequence>MYARRAIINNSGKERGHTAVSVIVPARNEAKNLPKLLNSISKEQEIEVIVMDDGSTDETQVVARYYGASVYTVENDTTWQGKSHACWRGSKYATYDLLM</sequence>
<dbReference type="AlphaFoldDB" id="A0A3P1VHU1"/>
<evidence type="ECO:0000256" key="2">
    <source>
        <dbReference type="ARBA" id="ARBA00022475"/>
    </source>
</evidence>
<name>A0A3P1VHU1_FUSNU</name>
<dbReference type="Gene3D" id="3.90.550.10">
    <property type="entry name" value="Spore Coat Polysaccharide Biosynthesis Protein SpsA, Chain A"/>
    <property type="match status" value="1"/>
</dbReference>
<reference evidence="7" key="1">
    <citation type="submission" date="2018-11" db="EMBL/GenBank/DDBJ databases">
        <title>Genomes From Bacteria Associated with the Canine Oral Cavity: a Test Case for Automated Genome-Based Taxonomic Assignment.</title>
        <authorList>
            <person name="Coil D.A."/>
            <person name="Jospin G."/>
            <person name="Darling A.E."/>
            <person name="Wallis C."/>
            <person name="Davis I.J."/>
            <person name="Harris S."/>
            <person name="Eisen J.A."/>
            <person name="Holcombe L.J."/>
            <person name="O'Flynn C."/>
        </authorList>
    </citation>
    <scope>NUCLEOTIDE SEQUENCE [LARGE SCALE GENOMIC DNA]</scope>
    <source>
        <strain evidence="7">OH5060</strain>
    </source>
</reference>
<organism evidence="7">
    <name type="scientific">Fusobacterium nucleatum</name>
    <dbReference type="NCBI Taxonomy" id="851"/>
    <lineage>
        <taxon>Bacteria</taxon>
        <taxon>Fusobacteriati</taxon>
        <taxon>Fusobacteriota</taxon>
        <taxon>Fusobacteriia</taxon>
        <taxon>Fusobacteriales</taxon>
        <taxon>Fusobacteriaceae</taxon>
        <taxon>Fusobacterium</taxon>
    </lineage>
</organism>
<gene>
    <name evidence="7" type="ORF">EII28_12170</name>
</gene>
<dbReference type="CDD" id="cd00761">
    <property type="entry name" value="Glyco_tranf_GTA_type"/>
    <property type="match status" value="1"/>
</dbReference>
<dbReference type="GO" id="GO:0016757">
    <property type="term" value="F:glycosyltransferase activity"/>
    <property type="evidence" value="ECO:0007669"/>
    <property type="project" value="UniProtKB-KW"/>
</dbReference>
<protein>
    <submittedName>
        <fullName evidence="7">Glycosyltransferase family 2 protein</fullName>
    </submittedName>
</protein>
<keyword evidence="2" id="KW-1003">Cell membrane</keyword>
<feature type="non-terminal residue" evidence="7">
    <location>
        <position position="99"/>
    </location>
</feature>
<evidence type="ECO:0000256" key="5">
    <source>
        <dbReference type="ARBA" id="ARBA00023136"/>
    </source>
</evidence>
<keyword evidence="3" id="KW-0328">Glycosyltransferase</keyword>